<sequence length="331" mass="34779">MNLADLLRFAAGLAAAAIGLVALLLVCAAVATRLIAWRVEARFPGTDRRVEIEGGRIAYVEDGPVEGARATVVLLHGASANACDPMEGVGRHLARAGFRVIAFDRPGYGNSDRIAGAEAASPTFQGRALGQALDRLGIGPVILVGHSWSGALALRMALDRPARVAGLVLVAPVAMPFPSRPLPWWARIALTPPMTWLLTRTVAVPLGLYYLPSVAVSVFRPEPAVDGYIEASRAPLILRPGPALANIQDLAGLPAALAEQAPRYGTIGVPSVIVAGDADPIVQTRLQADPLSRAMPHARQVVLPGAGHMVTYTAPDRLVREVEALAEAVSR</sequence>
<dbReference type="SUPFAM" id="SSF53474">
    <property type="entry name" value="alpha/beta-Hydrolases"/>
    <property type="match status" value="1"/>
</dbReference>
<dbReference type="PANTHER" id="PTHR43798:SF5">
    <property type="entry name" value="MONOACYLGLYCEROL LIPASE ABHD6"/>
    <property type="match status" value="1"/>
</dbReference>
<dbReference type="PANTHER" id="PTHR43798">
    <property type="entry name" value="MONOACYLGLYCEROL LIPASE"/>
    <property type="match status" value="1"/>
</dbReference>
<dbReference type="PRINTS" id="PR00412">
    <property type="entry name" value="EPOXHYDRLASE"/>
</dbReference>
<dbReference type="OrthoDB" id="9815441at2"/>
<keyword evidence="2" id="KW-0378">Hydrolase</keyword>
<dbReference type="InterPro" id="IPR029058">
    <property type="entry name" value="AB_hydrolase_fold"/>
</dbReference>
<evidence type="ECO:0000313" key="3">
    <source>
        <dbReference type="Proteomes" id="UP000218288"/>
    </source>
</evidence>
<dbReference type="EMBL" id="AP014809">
    <property type="protein sequence ID" value="BAU91647.1"/>
    <property type="molecule type" value="Genomic_DNA"/>
</dbReference>
<dbReference type="GO" id="GO:0046464">
    <property type="term" value="P:acylglycerol catabolic process"/>
    <property type="evidence" value="ECO:0007669"/>
    <property type="project" value="TreeGrafter"/>
</dbReference>
<evidence type="ECO:0000313" key="2">
    <source>
        <dbReference type="EMBL" id="BAU91647.1"/>
    </source>
</evidence>
<dbReference type="RefSeq" id="WP_096485733.1">
    <property type="nucleotide sequence ID" value="NZ_AP014809.1"/>
</dbReference>
<name>A0A160PEN9_9HYPH</name>
<evidence type="ECO:0000259" key="1">
    <source>
        <dbReference type="Pfam" id="PF00561"/>
    </source>
</evidence>
<dbReference type="Pfam" id="PF00561">
    <property type="entry name" value="Abhydrolase_1"/>
    <property type="match status" value="1"/>
</dbReference>
<dbReference type="InterPro" id="IPR050266">
    <property type="entry name" value="AB_hydrolase_sf"/>
</dbReference>
<dbReference type="Gene3D" id="3.40.50.1820">
    <property type="entry name" value="alpha/beta hydrolase"/>
    <property type="match status" value="1"/>
</dbReference>
<dbReference type="InterPro" id="IPR000639">
    <property type="entry name" value="Epox_hydrolase-like"/>
</dbReference>
<dbReference type="GO" id="GO:0016020">
    <property type="term" value="C:membrane"/>
    <property type="evidence" value="ECO:0007669"/>
    <property type="project" value="TreeGrafter"/>
</dbReference>
<dbReference type="PRINTS" id="PR00111">
    <property type="entry name" value="ABHYDROLASE"/>
</dbReference>
<protein>
    <submittedName>
        <fullName evidence="2">Alpha/beta hydrolase fold protein</fullName>
    </submittedName>
</protein>
<gene>
    <name evidence="2" type="ORF">MPPM_3042</name>
</gene>
<reference evidence="2 3" key="1">
    <citation type="journal article" date="2016" name="Genome Announc.">
        <title>Complete Genome Sequence of Methylobacterium populi P-1M, Isolated from Pink-Pigmented Household Biofilm.</title>
        <authorList>
            <person name="Morohoshi T."/>
            <person name="Ikeda T."/>
        </authorList>
    </citation>
    <scope>NUCLEOTIDE SEQUENCE [LARGE SCALE GENOMIC DNA]</scope>
    <source>
        <strain evidence="2 3">P-1M</strain>
    </source>
</reference>
<proteinExistence type="predicted"/>
<accession>A0A160PEN9</accession>
<dbReference type="Proteomes" id="UP000218288">
    <property type="component" value="Chromosome"/>
</dbReference>
<dbReference type="InterPro" id="IPR000073">
    <property type="entry name" value="AB_hydrolase_1"/>
</dbReference>
<dbReference type="GO" id="GO:0047372">
    <property type="term" value="F:monoacylglycerol lipase activity"/>
    <property type="evidence" value="ECO:0007669"/>
    <property type="project" value="TreeGrafter"/>
</dbReference>
<feature type="domain" description="AB hydrolase-1" evidence="1">
    <location>
        <begin position="71"/>
        <end position="313"/>
    </location>
</feature>
<dbReference type="AlphaFoldDB" id="A0A160PEN9"/>
<organism evidence="2 3">
    <name type="scientific">Methylorubrum populi</name>
    <dbReference type="NCBI Taxonomy" id="223967"/>
    <lineage>
        <taxon>Bacteria</taxon>
        <taxon>Pseudomonadati</taxon>
        <taxon>Pseudomonadota</taxon>
        <taxon>Alphaproteobacteria</taxon>
        <taxon>Hyphomicrobiales</taxon>
        <taxon>Methylobacteriaceae</taxon>
        <taxon>Methylorubrum</taxon>
    </lineage>
</organism>